<dbReference type="EC" id="3.5.1.4" evidence="3"/>
<comment type="catalytic activity">
    <reaction evidence="1">
        <text>a monocarboxylic acid amide + H2O = a monocarboxylate + NH4(+)</text>
        <dbReference type="Rhea" id="RHEA:12020"/>
        <dbReference type="ChEBI" id="CHEBI:15377"/>
        <dbReference type="ChEBI" id="CHEBI:28938"/>
        <dbReference type="ChEBI" id="CHEBI:35757"/>
        <dbReference type="ChEBI" id="CHEBI:83628"/>
        <dbReference type="EC" id="3.5.1.4"/>
    </reaction>
</comment>
<dbReference type="Gene3D" id="3.90.1300.10">
    <property type="entry name" value="Amidase signature (AS) domain"/>
    <property type="match status" value="1"/>
</dbReference>
<evidence type="ECO:0000313" key="9">
    <source>
        <dbReference type="Proteomes" id="UP000800092"/>
    </source>
</evidence>
<proteinExistence type="inferred from homology"/>
<feature type="active site" description="Charge relay system" evidence="5">
    <location>
        <position position="139"/>
    </location>
</feature>
<protein>
    <recommendedName>
        <fullName evidence="3">amidase</fullName>
        <ecNumber evidence="3">3.5.1.4</ecNumber>
    </recommendedName>
</protein>
<dbReference type="Pfam" id="PF01425">
    <property type="entry name" value="Amidase"/>
    <property type="match status" value="1"/>
</dbReference>
<feature type="domain" description="Amidase" evidence="7">
    <location>
        <begin position="83"/>
        <end position="533"/>
    </location>
</feature>
<keyword evidence="4" id="KW-0378">Hydrolase</keyword>
<evidence type="ECO:0000259" key="7">
    <source>
        <dbReference type="Pfam" id="PF01425"/>
    </source>
</evidence>
<accession>A0A6A6HI85</accession>
<dbReference type="PIRSF" id="PIRSF001221">
    <property type="entry name" value="Amidase_fungi"/>
    <property type="match status" value="1"/>
</dbReference>
<dbReference type="InterPro" id="IPR036928">
    <property type="entry name" value="AS_sf"/>
</dbReference>
<dbReference type="OrthoDB" id="6428749at2759"/>
<dbReference type="GO" id="GO:0004040">
    <property type="term" value="F:amidase activity"/>
    <property type="evidence" value="ECO:0007669"/>
    <property type="project" value="UniProtKB-EC"/>
</dbReference>
<dbReference type="PROSITE" id="PS00571">
    <property type="entry name" value="AMIDASES"/>
    <property type="match status" value="1"/>
</dbReference>
<dbReference type="InterPro" id="IPR020556">
    <property type="entry name" value="Amidase_CS"/>
</dbReference>
<feature type="active site" description="Acyl-ester intermediate" evidence="5">
    <location>
        <position position="239"/>
    </location>
</feature>
<keyword evidence="9" id="KW-1185">Reference proteome</keyword>
<evidence type="ECO:0000256" key="2">
    <source>
        <dbReference type="ARBA" id="ARBA00009199"/>
    </source>
</evidence>
<dbReference type="PANTHER" id="PTHR46072:SF5">
    <property type="entry name" value="GENERAL AMIDASE-C"/>
    <property type="match status" value="1"/>
</dbReference>
<evidence type="ECO:0000256" key="6">
    <source>
        <dbReference type="PIRSR" id="PIRSR001221-2"/>
    </source>
</evidence>
<dbReference type="PANTHER" id="PTHR46072">
    <property type="entry name" value="AMIDASE-RELATED-RELATED"/>
    <property type="match status" value="1"/>
</dbReference>
<feature type="active site" description="Charge relay system" evidence="5">
    <location>
        <position position="215"/>
    </location>
</feature>
<dbReference type="AlphaFoldDB" id="A0A6A6HI85"/>
<gene>
    <name evidence="8" type="ORF">EV356DRAFT_496729</name>
</gene>
<evidence type="ECO:0000256" key="1">
    <source>
        <dbReference type="ARBA" id="ARBA00001311"/>
    </source>
</evidence>
<dbReference type="InterPro" id="IPR023631">
    <property type="entry name" value="Amidase_dom"/>
</dbReference>
<comment type="similarity">
    <text evidence="2">Belongs to the amidase family.</text>
</comment>
<feature type="binding site" evidence="6">
    <location>
        <position position="215"/>
    </location>
    <ligand>
        <name>substrate</name>
    </ligand>
</feature>
<reference evidence="8" key="1">
    <citation type="journal article" date="2020" name="Stud. Mycol.">
        <title>101 Dothideomycetes genomes: a test case for predicting lifestyles and emergence of pathogens.</title>
        <authorList>
            <person name="Haridas S."/>
            <person name="Albert R."/>
            <person name="Binder M."/>
            <person name="Bloem J."/>
            <person name="Labutti K."/>
            <person name="Salamov A."/>
            <person name="Andreopoulos B."/>
            <person name="Baker S."/>
            <person name="Barry K."/>
            <person name="Bills G."/>
            <person name="Bluhm B."/>
            <person name="Cannon C."/>
            <person name="Castanera R."/>
            <person name="Culley D."/>
            <person name="Daum C."/>
            <person name="Ezra D."/>
            <person name="Gonzalez J."/>
            <person name="Henrissat B."/>
            <person name="Kuo A."/>
            <person name="Liang C."/>
            <person name="Lipzen A."/>
            <person name="Lutzoni F."/>
            <person name="Magnuson J."/>
            <person name="Mondo S."/>
            <person name="Nolan M."/>
            <person name="Ohm R."/>
            <person name="Pangilinan J."/>
            <person name="Park H.-J."/>
            <person name="Ramirez L."/>
            <person name="Alfaro M."/>
            <person name="Sun H."/>
            <person name="Tritt A."/>
            <person name="Yoshinaga Y."/>
            <person name="Zwiers L.-H."/>
            <person name="Turgeon B."/>
            <person name="Goodwin S."/>
            <person name="Spatafora J."/>
            <person name="Crous P."/>
            <person name="Grigoriev I."/>
        </authorList>
    </citation>
    <scope>NUCLEOTIDE SEQUENCE</scope>
    <source>
        <strain evidence="8">Tuck. ex Michener</strain>
    </source>
</reference>
<name>A0A6A6HI85_VIRVR</name>
<dbReference type="Proteomes" id="UP000800092">
    <property type="component" value="Unassembled WGS sequence"/>
</dbReference>
<feature type="binding site" evidence="6">
    <location>
        <begin position="236"/>
        <end position="239"/>
    </location>
    <ligand>
        <name>substrate</name>
    </ligand>
</feature>
<dbReference type="EMBL" id="ML991781">
    <property type="protein sequence ID" value="KAF2237180.1"/>
    <property type="molecule type" value="Genomic_DNA"/>
</dbReference>
<organism evidence="8 9">
    <name type="scientific">Viridothelium virens</name>
    <name type="common">Speckled blister lichen</name>
    <name type="synonym">Trypethelium virens</name>
    <dbReference type="NCBI Taxonomy" id="1048519"/>
    <lineage>
        <taxon>Eukaryota</taxon>
        <taxon>Fungi</taxon>
        <taxon>Dikarya</taxon>
        <taxon>Ascomycota</taxon>
        <taxon>Pezizomycotina</taxon>
        <taxon>Dothideomycetes</taxon>
        <taxon>Dothideomycetes incertae sedis</taxon>
        <taxon>Trypetheliales</taxon>
        <taxon>Trypetheliaceae</taxon>
        <taxon>Viridothelium</taxon>
    </lineage>
</organism>
<evidence type="ECO:0000256" key="3">
    <source>
        <dbReference type="ARBA" id="ARBA00012922"/>
    </source>
</evidence>
<evidence type="ECO:0000256" key="4">
    <source>
        <dbReference type="ARBA" id="ARBA00022801"/>
    </source>
</evidence>
<feature type="binding site" evidence="6">
    <location>
        <position position="189"/>
    </location>
    <ligand>
        <name>substrate</name>
    </ligand>
</feature>
<sequence>MATPEDWKAKGQAKLASTNSKIPAAWRLPTDLLQDGGLTSARNVLAIPRESGLLTARELELTETYDATDLVQKLASGEVRAEELTIAFCKRAAIAQQLTSCLTEIFFEEAIERAKDLDAYLKREGKPIGPLHGLPISLKDCFNVKGQYATVGFVSFIDKPVADMNSVLPDILYKYGAVFYVKTNIPQTLMTGDSENNVFGRTLNPHKLFLGAGGSSGGEGALIAQRGSVLGLGTDIGGSIRIPAFVNGIYGFKGTVGRLPYAGQQQFTRKGRTGIAPCAGPLGVSLRDLEMIFKLVSAADPWLYDEGVISVPWRDLPPPTQDKKLRFGVITEDPKSPIHPPMLRALKTATKALAAAGNILVPLDRQIPSLYDGFILASKAFMTDNKMTPFQHMAASGEPPIPSIATLQMEEMKDWQISLDEMWEINAEREQVRTSWRKLWAENSLDAVVMVPHAGTAQRHDKYGLPPYTVVANVLDYPAAVIPFLKASKELDAPYVRNGGAFVNRRPEYDPEACEGMPCAIQLLGRPMHEEELMQHLKTVDIILKTAA</sequence>
<evidence type="ECO:0000256" key="5">
    <source>
        <dbReference type="PIRSR" id="PIRSR001221-1"/>
    </source>
</evidence>
<evidence type="ECO:0000313" key="8">
    <source>
        <dbReference type="EMBL" id="KAF2237180.1"/>
    </source>
</evidence>
<dbReference type="SUPFAM" id="SSF75304">
    <property type="entry name" value="Amidase signature (AS) enzymes"/>
    <property type="match status" value="1"/>
</dbReference>